<reference evidence="1 2" key="1">
    <citation type="journal article" date="2015" name="Infect. Genet. Evol.">
        <title>Genomic sequences of six botulinum neurotoxin-producing strains representing three clostridial species illustrate the mobility and diversity of botulinum neurotoxin genes.</title>
        <authorList>
            <person name="Smith T.J."/>
            <person name="Hill K.K."/>
            <person name="Xie G."/>
            <person name="Foley B.T."/>
            <person name="Williamson C.H."/>
            <person name="Foster J.T."/>
            <person name="Johnson S.L."/>
            <person name="Chertkov O."/>
            <person name="Teshima H."/>
            <person name="Gibbons H.S."/>
            <person name="Johnsky L.A."/>
            <person name="Karavis M.A."/>
            <person name="Smith L.A."/>
        </authorList>
    </citation>
    <scope>NUCLEOTIDE SEQUENCE [LARGE SCALE GENOMIC DNA]</scope>
    <source>
        <strain evidence="1">Sullivan</strain>
    </source>
</reference>
<name>A0A0A7FY96_9CLOT</name>
<dbReference type="EMBL" id="CP006905">
    <property type="protein sequence ID" value="AIY84573.1"/>
    <property type="molecule type" value="Genomic_DNA"/>
</dbReference>
<sequence>MSNCPFWSSEFEGVKCNSECPMKQDLEKDEVCVFKEYLDETSLGYGNLVNVKGYRNL</sequence>
<evidence type="ECO:0000313" key="1">
    <source>
        <dbReference type="EMBL" id="AIY84573.1"/>
    </source>
</evidence>
<dbReference type="eggNOG" id="ENOG5030PFY">
    <property type="taxonomic scope" value="Bacteria"/>
</dbReference>
<proteinExistence type="predicted"/>
<dbReference type="KEGG" id="cbv:U729_1900"/>
<accession>A0A0A7FY96</accession>
<protein>
    <submittedName>
        <fullName evidence="1">Uncharacterized protein</fullName>
    </submittedName>
</protein>
<dbReference type="Proteomes" id="UP000030635">
    <property type="component" value="Chromosome"/>
</dbReference>
<organism evidence="1 2">
    <name type="scientific">Clostridium baratii str. Sullivan</name>
    <dbReference type="NCBI Taxonomy" id="1415775"/>
    <lineage>
        <taxon>Bacteria</taxon>
        <taxon>Bacillati</taxon>
        <taxon>Bacillota</taxon>
        <taxon>Clostridia</taxon>
        <taxon>Eubacteriales</taxon>
        <taxon>Clostridiaceae</taxon>
        <taxon>Clostridium</taxon>
    </lineage>
</organism>
<dbReference type="RefSeq" id="WP_172678918.1">
    <property type="nucleotide sequence ID" value="NZ_CP006905.1"/>
</dbReference>
<dbReference type="GeneID" id="62697985"/>
<dbReference type="HOGENOM" id="CLU_2988442_0_0_9"/>
<keyword evidence="2" id="KW-1185">Reference proteome</keyword>
<dbReference type="AlphaFoldDB" id="A0A0A7FY96"/>
<gene>
    <name evidence="1" type="ORF">U729_1900</name>
</gene>
<evidence type="ECO:0000313" key="2">
    <source>
        <dbReference type="Proteomes" id="UP000030635"/>
    </source>
</evidence>